<dbReference type="Pfam" id="PF04123">
    <property type="entry name" value="DUF373"/>
    <property type="match status" value="1"/>
</dbReference>
<proteinExistence type="predicted"/>
<dbReference type="KEGG" id="tah:SU86_008620"/>
<keyword evidence="1" id="KW-1133">Transmembrane helix</keyword>
<feature type="transmembrane region" description="Helical" evidence="1">
    <location>
        <begin position="351"/>
        <end position="370"/>
    </location>
</feature>
<keyword evidence="3" id="KW-1185">Reference proteome</keyword>
<evidence type="ECO:0000313" key="2">
    <source>
        <dbReference type="EMBL" id="AJZ76407.1"/>
    </source>
</evidence>
<accession>A0A3G1B685</accession>
<feature type="transmembrane region" description="Helical" evidence="1">
    <location>
        <begin position="178"/>
        <end position="196"/>
    </location>
</feature>
<dbReference type="PANTHER" id="PTHR38815:SF1">
    <property type="entry name" value="DUF373 FAMILY PROTEIN"/>
    <property type="match status" value="1"/>
</dbReference>
<name>A0A3G1B685_9ARCH</name>
<dbReference type="OrthoDB" id="31282at2157"/>
<feature type="transmembrane region" description="Helical" evidence="1">
    <location>
        <begin position="322"/>
        <end position="339"/>
    </location>
</feature>
<evidence type="ECO:0000313" key="3">
    <source>
        <dbReference type="Proteomes" id="UP000266745"/>
    </source>
</evidence>
<dbReference type="Proteomes" id="UP000266745">
    <property type="component" value="Chromosome"/>
</dbReference>
<dbReference type="PANTHER" id="PTHR38815">
    <property type="entry name" value="HYPOTHETICAL MEMBRANE PROTEIN, CONSERVED, DUF373 FAMILY"/>
    <property type="match status" value="1"/>
</dbReference>
<sequence>MSLKDSKMEKKLDTPLTSRLLVICVDRDNDVGDKAGVLTPVVGRDSCIGAAQKLALQDPEDADANSIFFAIKTYEDLVSKGYQAEVIVVAGVGDRGVQADEKIIREVKSVLSSFSANGAVIVSDGEDDESVIPIIQNVVPIVSVQRCVMKVSRSVEYSYAVFGKYLKMIAYDSKYSKFFLGVPGILLLIGGIGTISGYTQEIFAVLVSILGGAFLIRAFDVDRAWANWSKPTPAGLIRMFTMVTGVIIGLASILSGFSAIHTNILDPQVIGTGVPNILSDRVTFGQFIAGAIPFLWIGMGAIFGGILLSNWLKGSLRQITDVLRMIVLVSLYPTVYQFTNLLINDESSFTLIPPFLAGLAITLISATFLFRKYRKKKGGEVLSE</sequence>
<dbReference type="InterPro" id="IPR007254">
    <property type="entry name" value="DUF373"/>
</dbReference>
<feature type="transmembrane region" description="Helical" evidence="1">
    <location>
        <begin position="240"/>
        <end position="264"/>
    </location>
</feature>
<gene>
    <name evidence="2" type="ORF">SU86_008620</name>
</gene>
<protein>
    <submittedName>
        <fullName evidence="2">Membrane protein</fullName>
    </submittedName>
</protein>
<feature type="transmembrane region" description="Helical" evidence="1">
    <location>
        <begin position="284"/>
        <end position="310"/>
    </location>
</feature>
<feature type="transmembrane region" description="Helical" evidence="1">
    <location>
        <begin position="202"/>
        <end position="219"/>
    </location>
</feature>
<reference evidence="2 3" key="1">
    <citation type="journal article" date="2016" name="Sci. Rep.">
        <title>A novel ammonia-oxidizing archaeon from wastewater treatment plant: Its enrichment, physiological and genomic characteristics.</title>
        <authorList>
            <person name="Li Y."/>
            <person name="Ding K."/>
            <person name="Wen X."/>
            <person name="Zhang B."/>
            <person name="Shen B."/>
            <person name="Yang Y."/>
        </authorList>
    </citation>
    <scope>NUCLEOTIDE SEQUENCE [LARGE SCALE GENOMIC DNA]</scope>
    <source>
        <strain evidence="2 3">SAT1</strain>
    </source>
</reference>
<dbReference type="AlphaFoldDB" id="A0A3G1B685"/>
<keyword evidence="1" id="KW-0472">Membrane</keyword>
<dbReference type="STRING" id="1603555.SU86_008620"/>
<organism evidence="2 3">
    <name type="scientific">Candidatus Nitrosotenuis cloacae</name>
    <dbReference type="NCBI Taxonomy" id="1603555"/>
    <lineage>
        <taxon>Archaea</taxon>
        <taxon>Nitrososphaerota</taxon>
        <taxon>Candidatus Nitrosotenuis</taxon>
    </lineage>
</organism>
<keyword evidence="1" id="KW-0812">Transmembrane</keyword>
<dbReference type="EMBL" id="CP011097">
    <property type="protein sequence ID" value="AJZ76407.1"/>
    <property type="molecule type" value="Genomic_DNA"/>
</dbReference>
<evidence type="ECO:0000256" key="1">
    <source>
        <dbReference type="SAM" id="Phobius"/>
    </source>
</evidence>